<feature type="disulfide bond" evidence="36">
    <location>
        <begin position="23"/>
        <end position="29"/>
    </location>
</feature>
<dbReference type="GO" id="GO:0005615">
    <property type="term" value="C:extracellular space"/>
    <property type="evidence" value="ECO:0007669"/>
    <property type="project" value="TreeGrafter"/>
</dbReference>
<evidence type="ECO:0000256" key="30">
    <source>
        <dbReference type="ARBA" id="ARBA00049076"/>
    </source>
</evidence>
<comment type="catalytic activity">
    <reaction evidence="28">
        <text>1,2,3-tri-(9Z-octadecenoyl)-glycerol + H2O = di-(9Z)-octadecenoylglycerol + (9Z)-octadecenoate + H(+)</text>
        <dbReference type="Rhea" id="RHEA:38575"/>
        <dbReference type="ChEBI" id="CHEBI:15377"/>
        <dbReference type="ChEBI" id="CHEBI:15378"/>
        <dbReference type="ChEBI" id="CHEBI:30823"/>
        <dbReference type="ChEBI" id="CHEBI:53753"/>
        <dbReference type="ChEBI" id="CHEBI:75945"/>
    </reaction>
    <physiologicalReaction direction="left-to-right" evidence="28">
        <dbReference type="Rhea" id="RHEA:38576"/>
    </physiologicalReaction>
</comment>
<evidence type="ECO:0000256" key="27">
    <source>
        <dbReference type="ARBA" id="ARBA00048377"/>
    </source>
</evidence>
<evidence type="ECO:0000256" key="6">
    <source>
        <dbReference type="ARBA" id="ARBA00022525"/>
    </source>
</evidence>
<comment type="catalytic activity">
    <reaction evidence="27">
        <text>1,2,3-tributanoylglycerol + H2O = dibutanoylglycerol + butanoate + H(+)</text>
        <dbReference type="Rhea" id="RHEA:40475"/>
        <dbReference type="ChEBI" id="CHEBI:15377"/>
        <dbReference type="ChEBI" id="CHEBI:15378"/>
        <dbReference type="ChEBI" id="CHEBI:17968"/>
        <dbReference type="ChEBI" id="CHEBI:35020"/>
        <dbReference type="ChEBI" id="CHEBI:76478"/>
    </reaction>
    <physiologicalReaction direction="left-to-right" evidence="27">
        <dbReference type="Rhea" id="RHEA:40476"/>
    </physiologicalReaction>
</comment>
<dbReference type="InterPro" id="IPR000734">
    <property type="entry name" value="TAG_lipase"/>
</dbReference>
<dbReference type="GO" id="GO:0047714">
    <property type="term" value="F:galactolipase activity"/>
    <property type="evidence" value="ECO:0007669"/>
    <property type="project" value="UniProtKB-EC"/>
</dbReference>
<feature type="signal peptide" evidence="38">
    <location>
        <begin position="1"/>
        <end position="19"/>
    </location>
</feature>
<feature type="binding site" evidence="35">
    <location>
        <position position="180"/>
    </location>
    <ligand>
        <name>Ca(2+)</name>
        <dbReference type="ChEBI" id="CHEBI:29108"/>
    </ligand>
</feature>
<dbReference type="AlphaFoldDB" id="A0A9D3BT00"/>
<dbReference type="InterPro" id="IPR029058">
    <property type="entry name" value="AB_hydrolase_fold"/>
</dbReference>
<evidence type="ECO:0000259" key="39">
    <source>
        <dbReference type="Pfam" id="PF00151"/>
    </source>
</evidence>
<keyword evidence="7" id="KW-0378">Hydrolase</keyword>
<protein>
    <recommendedName>
        <fullName evidence="38">Triacylglycerol lipase</fullName>
        <ecNumber evidence="38">3.1.1.3</ecNumber>
    </recommendedName>
    <alternativeName>
        <fullName evidence="38">Pancreatic lipase</fullName>
    </alternativeName>
</protein>
<evidence type="ECO:0000313" key="42">
    <source>
        <dbReference type="Proteomes" id="UP000822369"/>
    </source>
</evidence>
<dbReference type="Proteomes" id="UP000822369">
    <property type="component" value="Chromosome 6"/>
</dbReference>
<sequence length="434" mass="48954">MTLMWRLSLFSFIIGTFKAAEVCYDKLGCFNDHPPWGGTQQRPVGLVPWHPEDVGTRFLLFTQANRYYQEIKPDESIDVSNYGGRRKSRFVIPGYLKKNDENWPQDMCKAVVQRENVNCIAVEWKKGVKTRYAQAANNARVVAAQVAFMITFLMSLFRVCVGLDPAEPYFQGTDACVRLDTSDAAFVDVIHTDGLPFNSKLGLGMTEHVGHLEFFPNGGELMRGCSANSGRPTDLDSIWDGSKSFDGCNHVRAYQYYTESISKSQGFVGFPCSNKDDFADGKCFPCGQDECPLMGHHADKFTLIDGLSNTKYFLNTGRSKPFAREYSVLPGHTHTHTHTHTHNLKVMLLCVPVFFRGTLTSGKKYDVMIDAQVDVGEVMEVKFRWNNHIIDLLKPKYGASRVELQRGRDKEIFFFCGTEPVPENEIQTVLPCQA</sequence>
<organism evidence="41 42">
    <name type="scientific">Nothobranchius furzeri</name>
    <name type="common">Turquoise killifish</name>
    <dbReference type="NCBI Taxonomy" id="105023"/>
    <lineage>
        <taxon>Eukaryota</taxon>
        <taxon>Metazoa</taxon>
        <taxon>Chordata</taxon>
        <taxon>Craniata</taxon>
        <taxon>Vertebrata</taxon>
        <taxon>Euteleostomi</taxon>
        <taxon>Actinopterygii</taxon>
        <taxon>Neopterygii</taxon>
        <taxon>Teleostei</taxon>
        <taxon>Neoteleostei</taxon>
        <taxon>Acanthomorphata</taxon>
        <taxon>Ovalentaria</taxon>
        <taxon>Atherinomorphae</taxon>
        <taxon>Cyprinodontiformes</taxon>
        <taxon>Nothobranchiidae</taxon>
        <taxon>Nothobranchius</taxon>
    </lineage>
</organism>
<dbReference type="InterPro" id="IPR001024">
    <property type="entry name" value="PLAT/LH2_dom"/>
</dbReference>
<keyword evidence="6 38" id="KW-0964">Secreted</keyword>
<evidence type="ECO:0000256" key="31">
    <source>
        <dbReference type="ARBA" id="ARBA00049154"/>
    </source>
</evidence>
<comment type="catalytic activity">
    <reaction evidence="21">
        <text>1-(9Z-octadecenoyl)-glycerol + H2O = glycerol + (9Z)-octadecenoate + H(+)</text>
        <dbReference type="Rhea" id="RHEA:38487"/>
        <dbReference type="ChEBI" id="CHEBI:15377"/>
        <dbReference type="ChEBI" id="CHEBI:15378"/>
        <dbReference type="ChEBI" id="CHEBI:17754"/>
        <dbReference type="ChEBI" id="CHEBI:30823"/>
        <dbReference type="ChEBI" id="CHEBI:75342"/>
    </reaction>
    <physiologicalReaction direction="left-to-right" evidence="21">
        <dbReference type="Rhea" id="RHEA:38488"/>
    </physiologicalReaction>
</comment>
<comment type="catalytic activity">
    <reaction evidence="17">
        <text>a 1,2-diacyl-3-O-(beta-D-galactosyl)-sn-glycerol + 2 H2O = 3-beta-D-galactosyl-sn-glycerol + 2 a fatty acid + 2 H(+)</text>
        <dbReference type="Rhea" id="RHEA:13189"/>
        <dbReference type="ChEBI" id="CHEBI:15377"/>
        <dbReference type="ChEBI" id="CHEBI:15378"/>
        <dbReference type="ChEBI" id="CHEBI:15754"/>
        <dbReference type="ChEBI" id="CHEBI:17615"/>
        <dbReference type="ChEBI" id="CHEBI:28868"/>
        <dbReference type="EC" id="3.1.1.26"/>
    </reaction>
    <physiologicalReaction direction="left-to-right" evidence="17">
        <dbReference type="Rhea" id="RHEA:13190"/>
    </physiologicalReaction>
</comment>
<keyword evidence="10 36" id="KW-1015">Disulfide bond</keyword>
<dbReference type="Gene3D" id="2.60.60.20">
    <property type="entry name" value="PLAT/LH2 domain"/>
    <property type="match status" value="1"/>
</dbReference>
<dbReference type="Pfam" id="PF01477">
    <property type="entry name" value="PLAT"/>
    <property type="match status" value="1"/>
</dbReference>
<dbReference type="InterPro" id="IPR013818">
    <property type="entry name" value="Lipase"/>
</dbReference>
<evidence type="ECO:0000256" key="35">
    <source>
        <dbReference type="PIRSR" id="PIRSR000865-2"/>
    </source>
</evidence>
<keyword evidence="9 38" id="KW-0443">Lipid metabolism</keyword>
<comment type="catalytic activity">
    <reaction evidence="19">
        <text>(9Z-octadecenoyl)-glycerol + H2O = glycerol + (9Z)-octadecenoate + H(+)</text>
        <dbReference type="Rhea" id="RHEA:39955"/>
        <dbReference type="ChEBI" id="CHEBI:15377"/>
        <dbReference type="ChEBI" id="CHEBI:15378"/>
        <dbReference type="ChEBI" id="CHEBI:17754"/>
        <dbReference type="ChEBI" id="CHEBI:30823"/>
        <dbReference type="ChEBI" id="CHEBI:75937"/>
    </reaction>
    <physiologicalReaction direction="left-to-right" evidence="19">
        <dbReference type="Rhea" id="RHEA:39956"/>
    </physiologicalReaction>
</comment>
<evidence type="ECO:0000313" key="41">
    <source>
        <dbReference type="EMBL" id="KAF7221437.1"/>
    </source>
</evidence>
<feature type="domain" description="Lipase" evidence="39">
    <location>
        <begin position="161"/>
        <end position="322"/>
    </location>
</feature>
<evidence type="ECO:0000256" key="24">
    <source>
        <dbReference type="ARBA" id="ARBA00047744"/>
    </source>
</evidence>
<comment type="catalytic activity">
    <reaction evidence="32">
        <text>1,2,3-trioctanoylglycerol + H2O = dioctanoylglycerol + octanoate + H(+)</text>
        <dbReference type="Rhea" id="RHEA:47864"/>
        <dbReference type="ChEBI" id="CHEBI:15377"/>
        <dbReference type="ChEBI" id="CHEBI:15378"/>
        <dbReference type="ChEBI" id="CHEBI:25646"/>
        <dbReference type="ChEBI" id="CHEBI:76978"/>
        <dbReference type="ChEBI" id="CHEBI:88066"/>
    </reaction>
    <physiologicalReaction direction="left-to-right" evidence="32">
        <dbReference type="Rhea" id="RHEA:47865"/>
    </physiologicalReaction>
</comment>
<comment type="catalytic activity">
    <reaction evidence="23">
        <text>di-(9Z)-octadecenoylglycerol + H2O = (9Z-octadecenoyl)-glycerol + (9Z)-octadecenoate + H(+)</text>
        <dbReference type="Rhea" id="RHEA:47868"/>
        <dbReference type="ChEBI" id="CHEBI:15377"/>
        <dbReference type="ChEBI" id="CHEBI:15378"/>
        <dbReference type="ChEBI" id="CHEBI:30823"/>
        <dbReference type="ChEBI" id="CHEBI:75937"/>
        <dbReference type="ChEBI" id="CHEBI:75945"/>
    </reaction>
    <physiologicalReaction direction="left-to-right" evidence="23">
        <dbReference type="Rhea" id="RHEA:47869"/>
    </physiologicalReaction>
</comment>
<comment type="catalytic activity">
    <reaction evidence="26">
        <text>1,2-dioctanoyl-3-O-beta-D-galactosyl-sn-glycerol + H2O = octanoyl-3-(beta-D-galactosyl)-sn-glycerol + octanoate + H(+)</text>
        <dbReference type="Rhea" id="RHEA:48696"/>
        <dbReference type="ChEBI" id="CHEBI:15377"/>
        <dbReference type="ChEBI" id="CHEBI:15378"/>
        <dbReference type="ChEBI" id="CHEBI:25646"/>
        <dbReference type="ChEBI" id="CHEBI:90453"/>
        <dbReference type="ChEBI" id="CHEBI:90769"/>
    </reaction>
    <physiologicalReaction direction="left-to-right" evidence="26">
        <dbReference type="Rhea" id="RHEA:48697"/>
    </physiologicalReaction>
</comment>
<comment type="catalytic activity">
    <reaction evidence="20">
        <text>1,2-didodecanoyl-3-O-[alpha-D-galactosyl-(1-&gt;6)-beta-D-galactosyl]-sn-glycerol + H2O = dodecanoyl-3-O-[alpha-D-galactosyl-(1-&gt;6)-beta-D-galactosyl]-sn-glycerol + dodecanoate + H(+)</text>
        <dbReference type="Rhea" id="RHEA:48516"/>
        <dbReference type="ChEBI" id="CHEBI:15377"/>
        <dbReference type="ChEBI" id="CHEBI:15378"/>
        <dbReference type="ChEBI" id="CHEBI:18262"/>
        <dbReference type="ChEBI" id="CHEBI:90337"/>
        <dbReference type="ChEBI" id="CHEBI:90359"/>
    </reaction>
    <physiologicalReaction direction="left-to-right" evidence="20">
        <dbReference type="Rhea" id="RHEA:48517"/>
    </physiologicalReaction>
</comment>
<dbReference type="EC" id="3.1.1.3" evidence="38"/>
<keyword evidence="11" id="KW-0325">Glycoprotein</keyword>
<dbReference type="PANTHER" id="PTHR11610:SF165">
    <property type="entry name" value="PANCREATIC LIPASE-RELATED PROTEIN 2"/>
    <property type="match status" value="1"/>
</dbReference>
<evidence type="ECO:0000256" key="34">
    <source>
        <dbReference type="ARBA" id="ARBA00049420"/>
    </source>
</evidence>
<evidence type="ECO:0000256" key="38">
    <source>
        <dbReference type="RuleBase" id="RU362046"/>
    </source>
</evidence>
<evidence type="ECO:0000256" key="21">
    <source>
        <dbReference type="ARBA" id="ARBA00047438"/>
    </source>
</evidence>
<evidence type="ECO:0000256" key="1">
    <source>
        <dbReference type="ARBA" id="ARBA00004487"/>
    </source>
</evidence>
<evidence type="ECO:0000256" key="13">
    <source>
        <dbReference type="ARBA" id="ARBA00023329"/>
    </source>
</evidence>
<evidence type="ECO:0000256" key="20">
    <source>
        <dbReference type="ARBA" id="ARBA00047296"/>
    </source>
</evidence>
<comment type="catalytic activity">
    <reaction evidence="31">
        <text>a 1,2-diacyl-sn-glycero-3-phosphocholine + H2O = a monoacyl-sn-glycero-3-phosphocholine + a fatty acid + H(+)</text>
        <dbReference type="Rhea" id="RHEA:44664"/>
        <dbReference type="ChEBI" id="CHEBI:15377"/>
        <dbReference type="ChEBI" id="CHEBI:15378"/>
        <dbReference type="ChEBI" id="CHEBI:28868"/>
        <dbReference type="ChEBI" id="CHEBI:57643"/>
        <dbReference type="ChEBI" id="CHEBI:84465"/>
    </reaction>
    <physiologicalReaction direction="left-to-right" evidence="31">
        <dbReference type="Rhea" id="RHEA:44665"/>
    </physiologicalReaction>
</comment>
<evidence type="ECO:0000256" key="36">
    <source>
        <dbReference type="PIRSR" id="PIRSR000865-3"/>
    </source>
</evidence>
<comment type="catalytic activity">
    <reaction evidence="24">
        <text>1,2,3-tripropanoylglycerol + H2O = dipropanoylglycerol + propanoate + H(+)</text>
        <dbReference type="Rhea" id="RHEA:48024"/>
        <dbReference type="ChEBI" id="CHEBI:15377"/>
        <dbReference type="ChEBI" id="CHEBI:15378"/>
        <dbReference type="ChEBI" id="CHEBI:17272"/>
        <dbReference type="ChEBI" id="CHEBI:88153"/>
        <dbReference type="ChEBI" id="CHEBI:88155"/>
    </reaction>
    <physiologicalReaction direction="left-to-right" evidence="24">
        <dbReference type="Rhea" id="RHEA:48025"/>
    </physiologicalReaction>
</comment>
<evidence type="ECO:0000256" key="10">
    <source>
        <dbReference type="ARBA" id="ARBA00023157"/>
    </source>
</evidence>
<comment type="catalytic activity">
    <reaction evidence="18">
        <text>1-beta-D-galactosyl-2,3-didodecanoyl-sn-glycerol + H2O = 1-beta-D-galactosyl-dodecanoyl-sn-glycerol + dodecanoate + H(+)</text>
        <dbReference type="Rhea" id="RHEA:48536"/>
        <dbReference type="ChEBI" id="CHEBI:15377"/>
        <dbReference type="ChEBI" id="CHEBI:15378"/>
        <dbReference type="ChEBI" id="CHEBI:18262"/>
        <dbReference type="ChEBI" id="CHEBI:90342"/>
        <dbReference type="ChEBI" id="CHEBI:90514"/>
    </reaction>
    <physiologicalReaction direction="left-to-right" evidence="18">
        <dbReference type="Rhea" id="RHEA:48537"/>
    </physiologicalReaction>
</comment>
<dbReference type="SUPFAM" id="SSF49723">
    <property type="entry name" value="Lipase/lipooxygenase domain (PLAT/LH2 domain)"/>
    <property type="match status" value="1"/>
</dbReference>
<feature type="disulfide bond" evidence="36">
    <location>
        <begin position="108"/>
        <end position="119"/>
    </location>
</feature>
<evidence type="ECO:0000256" key="22">
    <source>
        <dbReference type="ARBA" id="ARBA00047618"/>
    </source>
</evidence>
<accession>A0A9D3BT00</accession>
<dbReference type="GO" id="GO:0046872">
    <property type="term" value="F:metal ion binding"/>
    <property type="evidence" value="ECO:0007669"/>
    <property type="project" value="UniProtKB-KW"/>
</dbReference>
<gene>
    <name evidence="41" type="ORF">G4P62_019144</name>
</gene>
<keyword evidence="35" id="KW-0479">Metal-binding</keyword>
<keyword evidence="12" id="KW-0966">Cell projection</keyword>
<dbReference type="Pfam" id="PF00151">
    <property type="entry name" value="Lipase"/>
    <property type="match status" value="2"/>
</dbReference>
<comment type="catalytic activity">
    <reaction evidence="30">
        <text>1,2-dioctanoyl-3-O-[alpha-D-galactosyl-(1-&gt;6)-beta-D-galactosyl]-sn-glycerol + H2O = octanoyl-3-O-[alpha-D-galactosyl-(1-&gt;6)-beta-D-galactosyl]-sn-glycerol + octanoate + H(+)</text>
        <dbReference type="Rhea" id="RHEA:48692"/>
        <dbReference type="ChEBI" id="CHEBI:15377"/>
        <dbReference type="ChEBI" id="CHEBI:15378"/>
        <dbReference type="ChEBI" id="CHEBI:25646"/>
        <dbReference type="ChEBI" id="CHEBI:90457"/>
        <dbReference type="ChEBI" id="CHEBI:90768"/>
    </reaction>
    <physiologicalReaction direction="left-to-right" evidence="30">
        <dbReference type="Rhea" id="RHEA:48693"/>
    </physiologicalReaction>
</comment>
<dbReference type="GO" id="GO:0043005">
    <property type="term" value="C:neuron projection"/>
    <property type="evidence" value="ECO:0007669"/>
    <property type="project" value="UniProtKB-SubCell"/>
</dbReference>
<keyword evidence="38" id="KW-0732">Signal</keyword>
<reference evidence="41" key="1">
    <citation type="submission" date="2020-03" db="EMBL/GenBank/DDBJ databases">
        <title>Intra-Species Differences in Population Size shape Life History and Genome Evolution.</title>
        <authorList>
            <person name="Willemsen D."/>
            <person name="Cui R."/>
            <person name="Valenzano D.R."/>
        </authorList>
    </citation>
    <scope>NUCLEOTIDE SEQUENCE</scope>
    <source>
        <strain evidence="41">GRZ</strain>
        <tissue evidence="41">Whole</tissue>
    </source>
</reference>
<evidence type="ECO:0000256" key="3">
    <source>
        <dbReference type="ARBA" id="ARBA00004879"/>
    </source>
</evidence>
<feature type="disulfide bond" evidence="36">
    <location>
        <begin position="272"/>
        <end position="283"/>
    </location>
</feature>
<proteinExistence type="inferred from homology"/>
<comment type="catalytic activity">
    <reaction evidence="14">
        <text>a triacylglycerol + H2O = a diacylglycerol + a fatty acid + H(+)</text>
        <dbReference type="Rhea" id="RHEA:12044"/>
        <dbReference type="ChEBI" id="CHEBI:15377"/>
        <dbReference type="ChEBI" id="CHEBI:15378"/>
        <dbReference type="ChEBI" id="CHEBI:17855"/>
        <dbReference type="ChEBI" id="CHEBI:18035"/>
        <dbReference type="ChEBI" id="CHEBI:28868"/>
        <dbReference type="EC" id="3.1.1.3"/>
    </reaction>
    <physiologicalReaction direction="left-to-right" evidence="14">
        <dbReference type="Rhea" id="RHEA:12045"/>
    </physiologicalReaction>
</comment>
<comment type="catalytic activity">
    <reaction evidence="22">
        <text>1,2-didecanoylglycerol + H2O = decanoylglycerol + decanoate + H(+)</text>
        <dbReference type="Rhea" id="RHEA:48596"/>
        <dbReference type="ChEBI" id="CHEBI:11152"/>
        <dbReference type="ChEBI" id="CHEBI:15377"/>
        <dbReference type="ChEBI" id="CHEBI:15378"/>
        <dbReference type="ChEBI" id="CHEBI:27689"/>
        <dbReference type="ChEBI" id="CHEBI:90605"/>
    </reaction>
    <physiologicalReaction direction="left-to-right" evidence="22">
        <dbReference type="Rhea" id="RHEA:48597"/>
    </physiologicalReaction>
</comment>
<evidence type="ECO:0000256" key="29">
    <source>
        <dbReference type="ARBA" id="ARBA00048546"/>
    </source>
</evidence>
<evidence type="ECO:0000256" key="11">
    <source>
        <dbReference type="ARBA" id="ARBA00023180"/>
    </source>
</evidence>
<evidence type="ECO:0000256" key="33">
    <source>
        <dbReference type="ARBA" id="ARBA00049352"/>
    </source>
</evidence>
<evidence type="ECO:0000256" key="26">
    <source>
        <dbReference type="ARBA" id="ARBA00048268"/>
    </source>
</evidence>
<dbReference type="PIRSF" id="PIRSF000865">
    <property type="entry name" value="Lipoprotein_lipase_LIPH"/>
    <property type="match status" value="1"/>
</dbReference>
<evidence type="ECO:0000256" key="32">
    <source>
        <dbReference type="ARBA" id="ARBA00049290"/>
    </source>
</evidence>
<feature type="disulfide bond" evidence="36">
    <location>
        <begin position="286"/>
        <end position="291"/>
    </location>
</feature>
<evidence type="ECO:0000256" key="12">
    <source>
        <dbReference type="ARBA" id="ARBA00023273"/>
    </source>
</evidence>
<dbReference type="PRINTS" id="PR00823">
    <property type="entry name" value="PANCLIPASE"/>
</dbReference>
<comment type="catalytic activity">
    <reaction evidence="33">
        <text>long chain 1,2-diacyl-3-O-[alpha-D-galactosyl-(1-&gt;6)-beta-D-galactosyl]-sn-glycerol + H2O = long chain acyl-3-O-[alpha-D-galactosyl-(1-&gt;6)-beta-D-galactosyl]-sn-glycerol + a fatty acid + H(+)</text>
        <dbReference type="Rhea" id="RHEA:48708"/>
        <dbReference type="ChEBI" id="CHEBI:15377"/>
        <dbReference type="ChEBI" id="CHEBI:15378"/>
        <dbReference type="ChEBI" id="CHEBI:28868"/>
        <dbReference type="ChEBI" id="CHEBI:90463"/>
        <dbReference type="ChEBI" id="CHEBI:90774"/>
    </reaction>
    <physiologicalReaction direction="left-to-right" evidence="33">
        <dbReference type="Rhea" id="RHEA:48709"/>
    </physiologicalReaction>
</comment>
<feature type="domain" description="Lipase" evidence="39">
    <location>
        <begin position="21"/>
        <end position="156"/>
    </location>
</feature>
<comment type="catalytic activity">
    <reaction evidence="25">
        <text>a 1,2-diacyl-3-O-[alpha-D-galactosyl-(1-&gt;6)-beta-D-galactosyl]-sn-glycerol + H2O = acyl-3-O-[alpha-D-galactosyl-(1-&gt;6)-beta-D-galactosyl]-sn-glycerol + a fatty acid + H(+)</text>
        <dbReference type="Rhea" id="RHEA:48372"/>
        <dbReference type="ChEBI" id="CHEBI:15377"/>
        <dbReference type="ChEBI" id="CHEBI:15378"/>
        <dbReference type="ChEBI" id="CHEBI:28396"/>
        <dbReference type="ChEBI" id="CHEBI:28868"/>
        <dbReference type="ChEBI" id="CHEBI:90310"/>
    </reaction>
    <physiologicalReaction direction="left-to-right" evidence="25">
        <dbReference type="Rhea" id="RHEA:48373"/>
    </physiologicalReaction>
</comment>
<comment type="catalytic activity">
    <reaction evidence="29">
        <text>long chain 1,2-diacyl-3-O-beta-D-galactosyl-sn-glycerol + H2O = long chain acyl-3-O-beta-D-galactosyl-sn-glycerol + a fatty acid + H(+)</text>
        <dbReference type="Rhea" id="RHEA:48700"/>
        <dbReference type="ChEBI" id="CHEBI:15377"/>
        <dbReference type="ChEBI" id="CHEBI:15378"/>
        <dbReference type="ChEBI" id="CHEBI:28868"/>
        <dbReference type="ChEBI" id="CHEBI:90477"/>
        <dbReference type="ChEBI" id="CHEBI:90770"/>
    </reaction>
    <physiologicalReaction direction="left-to-right" evidence="29">
        <dbReference type="Rhea" id="RHEA:48701"/>
    </physiologicalReaction>
</comment>
<keyword evidence="8 38" id="KW-0442">Lipid degradation</keyword>
<evidence type="ECO:0000256" key="15">
    <source>
        <dbReference type="ARBA" id="ARBA00023590"/>
    </source>
</evidence>
<feature type="disulfide bond" evidence="36">
    <location>
        <begin position="225"/>
        <end position="248"/>
    </location>
</feature>
<dbReference type="GO" id="GO:0016042">
    <property type="term" value="P:lipid catabolic process"/>
    <property type="evidence" value="ECO:0007669"/>
    <property type="project" value="UniProtKB-KW"/>
</dbReference>
<feature type="domain" description="PLAT" evidence="40">
    <location>
        <begin position="356"/>
        <end position="416"/>
    </location>
</feature>
<evidence type="ECO:0000256" key="19">
    <source>
        <dbReference type="ARBA" id="ARBA00047270"/>
    </source>
</evidence>
<evidence type="ECO:0000256" key="14">
    <source>
        <dbReference type="ARBA" id="ARBA00023369"/>
    </source>
</evidence>
<evidence type="ECO:0000256" key="5">
    <source>
        <dbReference type="ARBA" id="ARBA00010701"/>
    </source>
</evidence>
<dbReference type="GO" id="GO:0042589">
    <property type="term" value="C:zymogen granule membrane"/>
    <property type="evidence" value="ECO:0007669"/>
    <property type="project" value="UniProtKB-SubCell"/>
</dbReference>
<feature type="disulfide bond" evidence="36">
    <location>
        <begin position="416"/>
        <end position="432"/>
    </location>
</feature>
<name>A0A9D3BT00_NOTFU</name>
<evidence type="ECO:0000256" key="7">
    <source>
        <dbReference type="ARBA" id="ARBA00022801"/>
    </source>
</evidence>
<dbReference type="GO" id="GO:0004465">
    <property type="term" value="F:lipoprotein lipase activity"/>
    <property type="evidence" value="ECO:0007669"/>
    <property type="project" value="TreeGrafter"/>
</dbReference>
<evidence type="ECO:0000256" key="18">
    <source>
        <dbReference type="ARBA" id="ARBA00036575"/>
    </source>
</evidence>
<feature type="binding site" evidence="35">
    <location>
        <position position="183"/>
    </location>
    <ligand>
        <name>Ca(2+)</name>
        <dbReference type="ChEBI" id="CHEBI:29108"/>
    </ligand>
</feature>
<evidence type="ECO:0000259" key="40">
    <source>
        <dbReference type="Pfam" id="PF01477"/>
    </source>
</evidence>
<comment type="pathway">
    <text evidence="4">Lipid metabolism.</text>
</comment>
<dbReference type="SUPFAM" id="SSF53474">
    <property type="entry name" value="alpha/beta-Hydrolases"/>
    <property type="match status" value="1"/>
</dbReference>
<evidence type="ECO:0000256" key="16">
    <source>
        <dbReference type="ARBA" id="ARBA00024321"/>
    </source>
</evidence>
<comment type="caution">
    <text evidence="41">The sequence shown here is derived from an EMBL/GenBank/DDBJ whole genome shotgun (WGS) entry which is preliminary data.</text>
</comment>
<comment type="pathway">
    <text evidence="15">Glycolipid metabolism.</text>
</comment>
<dbReference type="InterPro" id="IPR036392">
    <property type="entry name" value="PLAT/LH2_dom_sf"/>
</dbReference>
<dbReference type="InterPro" id="IPR016272">
    <property type="entry name" value="Lipase_LIPH"/>
</dbReference>
<keyword evidence="35" id="KW-0106">Calcium</keyword>
<evidence type="ECO:0000256" key="25">
    <source>
        <dbReference type="ARBA" id="ARBA00048139"/>
    </source>
</evidence>
<dbReference type="EMBL" id="JAAVVJ010000006">
    <property type="protein sequence ID" value="KAF7221437.1"/>
    <property type="molecule type" value="Genomic_DNA"/>
</dbReference>
<dbReference type="PANTHER" id="PTHR11610">
    <property type="entry name" value="LIPASE"/>
    <property type="match status" value="1"/>
</dbReference>
<evidence type="ECO:0000256" key="8">
    <source>
        <dbReference type="ARBA" id="ARBA00022963"/>
    </source>
</evidence>
<dbReference type="Gene3D" id="3.40.50.1820">
    <property type="entry name" value="alpha/beta hydrolase"/>
    <property type="match status" value="2"/>
</dbReference>
<comment type="pathway">
    <text evidence="3">Glycerolipid metabolism; triacylglycerol degradation.</text>
</comment>
<evidence type="ECO:0000256" key="23">
    <source>
        <dbReference type="ARBA" id="ARBA00047741"/>
    </source>
</evidence>
<evidence type="ECO:0000256" key="37">
    <source>
        <dbReference type="RuleBase" id="RU004262"/>
    </source>
</evidence>
<evidence type="ECO:0000256" key="4">
    <source>
        <dbReference type="ARBA" id="ARBA00005189"/>
    </source>
</evidence>
<feature type="chain" id="PRO_5039748869" description="Triacylglycerol lipase" evidence="38">
    <location>
        <begin position="20"/>
        <end position="434"/>
    </location>
</feature>
<evidence type="ECO:0000256" key="2">
    <source>
        <dbReference type="ARBA" id="ARBA00004613"/>
    </source>
</evidence>
<feature type="binding site" evidence="35">
    <location>
        <position position="178"/>
    </location>
    <ligand>
        <name>Ca(2+)</name>
        <dbReference type="ChEBI" id="CHEBI:29108"/>
    </ligand>
</feature>
<dbReference type="PRINTS" id="PR00821">
    <property type="entry name" value="TAGLIPASE"/>
</dbReference>
<evidence type="ECO:0000256" key="17">
    <source>
        <dbReference type="ARBA" id="ARBA00036503"/>
    </source>
</evidence>
<evidence type="ECO:0000256" key="9">
    <source>
        <dbReference type="ARBA" id="ARBA00023098"/>
    </source>
</evidence>
<evidence type="ECO:0000256" key="28">
    <source>
        <dbReference type="ARBA" id="ARBA00048386"/>
    </source>
</evidence>
<dbReference type="InterPro" id="IPR002331">
    <property type="entry name" value="Lipase_panc"/>
</dbReference>
<comment type="catalytic activity">
    <reaction evidence="34">
        <text>1,2-didodecanoyl-3-beta-D-galactosyl-sn-glycerol + H2O = dodecanoyl-3-beta-D-galactosyl-sn-glycerol + dodecanoate + H(+)</text>
        <dbReference type="Rhea" id="RHEA:48540"/>
        <dbReference type="ChEBI" id="CHEBI:15377"/>
        <dbReference type="ChEBI" id="CHEBI:15378"/>
        <dbReference type="ChEBI" id="CHEBI:18262"/>
        <dbReference type="ChEBI" id="CHEBI:90340"/>
        <dbReference type="ChEBI" id="CHEBI:90515"/>
    </reaction>
    <physiologicalReaction direction="left-to-right" evidence="34">
        <dbReference type="Rhea" id="RHEA:48541"/>
    </physiologicalReaction>
</comment>
<keyword evidence="13" id="KW-0968">Cytoplasmic vesicle</keyword>
<comment type="subcellular location">
    <subcellularLocation>
        <location evidence="1">Cell projection</location>
        <location evidence="1">Neuron projection</location>
    </subcellularLocation>
    <subcellularLocation>
        <location evidence="2 38">Secreted</location>
    </subcellularLocation>
    <subcellularLocation>
        <location evidence="16">Zymogen granule membrane</location>
        <topology evidence="16">Peripheral membrane protein</topology>
    </subcellularLocation>
</comment>
<comment type="similarity">
    <text evidence="5 37">Belongs to the AB hydrolase superfamily. Lipase family.</text>
</comment>